<proteinExistence type="inferred from homology"/>
<accession>A0A081LEN4</accession>
<evidence type="ECO:0000313" key="6">
    <source>
        <dbReference type="EMBL" id="KEP27710.1"/>
    </source>
</evidence>
<dbReference type="GO" id="GO:0005198">
    <property type="term" value="F:structural molecule activity"/>
    <property type="evidence" value="ECO:0007669"/>
    <property type="project" value="InterPro"/>
</dbReference>
<dbReference type="InterPro" id="IPR001029">
    <property type="entry name" value="Flagellin_N"/>
</dbReference>
<dbReference type="eggNOG" id="COG1344">
    <property type="taxonomic scope" value="Bacteria"/>
</dbReference>
<organism evidence="6 7">
    <name type="scientific">Bacillus zhangzhouensis</name>
    <dbReference type="NCBI Taxonomy" id="1178540"/>
    <lineage>
        <taxon>Bacteria</taxon>
        <taxon>Bacillati</taxon>
        <taxon>Bacillota</taxon>
        <taxon>Bacilli</taxon>
        <taxon>Bacillales</taxon>
        <taxon>Bacillaceae</taxon>
        <taxon>Bacillus</taxon>
    </lineage>
</organism>
<dbReference type="SUPFAM" id="SSF64518">
    <property type="entry name" value="Phase 1 flagellin"/>
    <property type="match status" value="1"/>
</dbReference>
<feature type="domain" description="Flagellin N-terminal" evidence="4">
    <location>
        <begin position="7"/>
        <end position="140"/>
    </location>
</feature>
<evidence type="ECO:0000256" key="2">
    <source>
        <dbReference type="ARBA" id="ARBA00005709"/>
    </source>
</evidence>
<dbReference type="PANTHER" id="PTHR42792">
    <property type="entry name" value="FLAGELLIN"/>
    <property type="match status" value="1"/>
</dbReference>
<dbReference type="InterPro" id="IPR001492">
    <property type="entry name" value="Flagellin"/>
</dbReference>
<dbReference type="RefSeq" id="WP_034318602.1">
    <property type="nucleotide sequence ID" value="NZ_JAVIKA010000001.1"/>
</dbReference>
<keyword evidence="6" id="KW-0969">Cilium</keyword>
<comment type="caution">
    <text evidence="6">The sequence shown here is derived from an EMBL/GenBank/DDBJ whole genome shotgun (WGS) entry which is preliminary data.</text>
</comment>
<evidence type="ECO:0000256" key="1">
    <source>
        <dbReference type="ARBA" id="ARBA00004365"/>
    </source>
</evidence>
<dbReference type="Proteomes" id="UP000028091">
    <property type="component" value="Unassembled WGS sequence"/>
</dbReference>
<reference evidence="6 7" key="1">
    <citation type="submission" date="2012-09" db="EMBL/GenBank/DDBJ databases">
        <title>Genome Sequence of Bacillus sp. DW5-4.</title>
        <authorList>
            <person name="Lai Q."/>
            <person name="Liu Y."/>
            <person name="Shao Z."/>
        </authorList>
    </citation>
    <scope>NUCLEOTIDE SEQUENCE [LARGE SCALE GENOMIC DNA]</scope>
    <source>
        <strain evidence="6 7">DW5-4</strain>
    </source>
</reference>
<feature type="domain" description="Flagellin C-terminal" evidence="5">
    <location>
        <begin position="220"/>
        <end position="302"/>
    </location>
</feature>
<dbReference type="Pfam" id="PF00700">
    <property type="entry name" value="Flagellin_C"/>
    <property type="match status" value="1"/>
</dbReference>
<dbReference type="GO" id="GO:0071973">
    <property type="term" value="P:bacterial-type flagellum-dependent cell motility"/>
    <property type="evidence" value="ECO:0007669"/>
    <property type="project" value="InterPro"/>
</dbReference>
<dbReference type="InterPro" id="IPR013384">
    <property type="entry name" value="Flagell_FlgL"/>
</dbReference>
<dbReference type="AlphaFoldDB" id="A0A081LEN4"/>
<keyword evidence="6" id="KW-0966">Cell projection</keyword>
<dbReference type="EMBL" id="JOTP01000003">
    <property type="protein sequence ID" value="KEP27710.1"/>
    <property type="molecule type" value="Genomic_DNA"/>
</dbReference>
<evidence type="ECO:0000313" key="7">
    <source>
        <dbReference type="Proteomes" id="UP000028091"/>
    </source>
</evidence>
<keyword evidence="7" id="KW-1185">Reference proteome</keyword>
<evidence type="ECO:0000256" key="3">
    <source>
        <dbReference type="ARBA" id="ARBA00023143"/>
    </source>
</evidence>
<comment type="subcellular location">
    <subcellularLocation>
        <location evidence="1">Bacterial flagellum</location>
    </subcellularLocation>
</comment>
<dbReference type="NCBIfam" id="TIGR02550">
    <property type="entry name" value="flagell_flgL"/>
    <property type="match status" value="1"/>
</dbReference>
<dbReference type="PANTHER" id="PTHR42792:SF1">
    <property type="entry name" value="FLAGELLAR HOOK-ASSOCIATED PROTEIN 3"/>
    <property type="match status" value="1"/>
</dbReference>
<sequence length="303" mass="33344">MRVTQGMISQNSLRNISKSYEKLSKINEQAQTGKRFTKTSDDPVAAVKSLQYSTAMFRNEQYQKNLNEAQNWIDTSETSVTEIIDIMSNIRDKVLDAANGTKQPEDLEAIGVEIGQMKKQIIDAMNTQMLGKFVFNGTNTNVKPVVENADGTFTFNFENYTDANSVKSNISDGITLNVNSNPISAFGGQSASGQNVIEMLTDLENSLKNGTFANSDDALGSIDQFKEVMSAERSDLGARSNRIDLVGSRLTSQFEVLKNAKSDNEDVESEKAIIDLLQQEVVNRAALATTAKVIQPSLVDFLR</sequence>
<name>A0A081LEN4_9BACI</name>
<keyword evidence="6" id="KW-0282">Flagellum</keyword>
<protein>
    <submittedName>
        <fullName evidence="6">Flagellar hook protein FlgL</fullName>
    </submittedName>
</protein>
<dbReference type="GO" id="GO:0009424">
    <property type="term" value="C:bacterial-type flagellum hook"/>
    <property type="evidence" value="ECO:0007669"/>
    <property type="project" value="InterPro"/>
</dbReference>
<dbReference type="Gene3D" id="1.20.1330.10">
    <property type="entry name" value="f41 fragment of flagellin, N-terminal domain"/>
    <property type="match status" value="1"/>
</dbReference>
<evidence type="ECO:0000259" key="5">
    <source>
        <dbReference type="Pfam" id="PF00700"/>
    </source>
</evidence>
<gene>
    <name evidence="6" type="ORF">BA70_11325</name>
</gene>
<evidence type="ECO:0000259" key="4">
    <source>
        <dbReference type="Pfam" id="PF00669"/>
    </source>
</evidence>
<dbReference type="Pfam" id="PF00669">
    <property type="entry name" value="Flagellin_N"/>
    <property type="match status" value="1"/>
</dbReference>
<dbReference type="InterPro" id="IPR046358">
    <property type="entry name" value="Flagellin_C"/>
</dbReference>
<dbReference type="OrthoDB" id="9758307at2"/>
<comment type="similarity">
    <text evidence="2">Belongs to the bacterial flagellin family.</text>
</comment>
<keyword evidence="3" id="KW-0975">Bacterial flagellum</keyword>